<evidence type="ECO:0000313" key="1">
    <source>
        <dbReference type="EMBL" id="DAE28847.1"/>
    </source>
</evidence>
<reference evidence="1" key="1">
    <citation type="journal article" date="2021" name="Proc. Natl. Acad. Sci. U.S.A.">
        <title>A Catalog of Tens of Thousands of Viruses from Human Metagenomes Reveals Hidden Associations with Chronic Diseases.</title>
        <authorList>
            <person name="Tisza M.J."/>
            <person name="Buck C.B."/>
        </authorList>
    </citation>
    <scope>NUCLEOTIDE SEQUENCE</scope>
    <source>
        <strain evidence="1">CtmTa7</strain>
    </source>
</reference>
<protein>
    <submittedName>
        <fullName evidence="1">Uncharacterized protein</fullName>
    </submittedName>
</protein>
<organism evidence="1">
    <name type="scientific">virus sp. ctmTa7</name>
    <dbReference type="NCBI Taxonomy" id="2828255"/>
    <lineage>
        <taxon>Viruses</taxon>
    </lineage>
</organism>
<proteinExistence type="predicted"/>
<dbReference type="EMBL" id="BK059091">
    <property type="protein sequence ID" value="DAE28847.1"/>
    <property type="molecule type" value="Genomic_DNA"/>
</dbReference>
<sequence length="158" mass="17911">MGKGFSGIIKKLDHLQKNIANEVAPEINELFIESVDRALVDYYNSYSPSLYQRTTNFFNIANTPETSGSNNVLTLRVDNSTMSDYPGFEIPPYPSYERKPLYADTAFEFMFENGEHGHGSWNMANSTPPKTLVDKDIQSGFDEKAQKIIKKKAMELLK</sequence>
<accession>A0A8S5RBX3</accession>
<name>A0A8S5RBX3_9VIRU</name>